<feature type="domain" description="RNA-binding S4" evidence="2">
    <location>
        <begin position="248"/>
        <end position="308"/>
    </location>
</feature>
<sequence>MAFAANRFAVPLLHLRRRVGAVLLPLVNNHRILHAQSLPFTIPPNPNLSSVAGICHVVHSSRRDADEVLLKGVGDKNSVDSVKHILEMARRATFRREVLHTEFLTPPILKESMLVLEKLADVKAVPQGGYPQAERCRLSVGHPEAMTSIPNIVAALSIAGNFGFQPCSHGDFLGAILGTGIAREKLGDILLQGEKGAHVLVVPELVDFLISLLDKVGNVSVSCIKIPLLALEYEPPRTKTFKTIEASLRIDAIASAGFKISRSKLVDLISSGDVRVNWTTVTKNGTTLKSEDIVSVSGKGRLKIGEIKTTKKGKFAVELIQYL</sequence>
<organism evidence="3 4">
    <name type="scientific">Aquilegia coerulea</name>
    <name type="common">Rocky mountain columbine</name>
    <dbReference type="NCBI Taxonomy" id="218851"/>
    <lineage>
        <taxon>Eukaryota</taxon>
        <taxon>Viridiplantae</taxon>
        <taxon>Streptophyta</taxon>
        <taxon>Embryophyta</taxon>
        <taxon>Tracheophyta</taxon>
        <taxon>Spermatophyta</taxon>
        <taxon>Magnoliopsida</taxon>
        <taxon>Ranunculales</taxon>
        <taxon>Ranunculaceae</taxon>
        <taxon>Thalictroideae</taxon>
        <taxon>Aquilegia</taxon>
    </lineage>
</organism>
<dbReference type="PROSITE" id="PS50889">
    <property type="entry name" value="S4"/>
    <property type="match status" value="1"/>
</dbReference>
<evidence type="ECO:0000313" key="4">
    <source>
        <dbReference type="Proteomes" id="UP000230069"/>
    </source>
</evidence>
<accession>A0A2G5CWG7</accession>
<dbReference type="PANTHER" id="PTHR13633:SF3">
    <property type="entry name" value="MITOCHONDRIAL TRANSCRIPTION RESCUE FACTOR 1"/>
    <property type="match status" value="1"/>
</dbReference>
<dbReference type="GO" id="GO:0003723">
    <property type="term" value="F:RNA binding"/>
    <property type="evidence" value="ECO:0007669"/>
    <property type="project" value="UniProtKB-KW"/>
</dbReference>
<dbReference type="InterPro" id="IPR017506">
    <property type="entry name" value="PSII_S4"/>
</dbReference>
<dbReference type="Gene3D" id="3.10.290.10">
    <property type="entry name" value="RNA-binding S4 domain"/>
    <property type="match status" value="1"/>
</dbReference>
<dbReference type="SUPFAM" id="SSF55174">
    <property type="entry name" value="Alpha-L RNA-binding motif"/>
    <property type="match status" value="1"/>
</dbReference>
<protein>
    <recommendedName>
        <fullName evidence="2">RNA-binding S4 domain-containing protein</fullName>
    </recommendedName>
</protein>
<dbReference type="InterPro" id="IPR040591">
    <property type="entry name" value="RqcP2_RBD"/>
</dbReference>
<dbReference type="Pfam" id="PF17774">
    <property type="entry name" value="YlmH_RBD"/>
    <property type="match status" value="1"/>
</dbReference>
<dbReference type="STRING" id="218851.A0A2G5CWG7"/>
<gene>
    <name evidence="3" type="ORF">AQUCO_03600130v1</name>
</gene>
<dbReference type="NCBIfam" id="TIGR03069">
    <property type="entry name" value="PS_II_S4"/>
    <property type="match status" value="1"/>
</dbReference>
<dbReference type="InterPro" id="IPR036986">
    <property type="entry name" value="S4_RNA-bd_sf"/>
</dbReference>
<evidence type="ECO:0000259" key="2">
    <source>
        <dbReference type="SMART" id="SM00363"/>
    </source>
</evidence>
<dbReference type="EMBL" id="KZ305053">
    <property type="protein sequence ID" value="PIA35247.1"/>
    <property type="molecule type" value="Genomic_DNA"/>
</dbReference>
<dbReference type="AlphaFoldDB" id="A0A2G5CWG7"/>
<dbReference type="Gene3D" id="3.30.70.330">
    <property type="match status" value="1"/>
</dbReference>
<dbReference type="Pfam" id="PF01479">
    <property type="entry name" value="S4"/>
    <property type="match status" value="1"/>
</dbReference>
<dbReference type="FunCoup" id="A0A2G5CWG7">
    <property type="interactions" value="742"/>
</dbReference>
<keyword evidence="1" id="KW-0694">RNA-binding</keyword>
<dbReference type="Gene3D" id="3.30.1370.160">
    <property type="match status" value="1"/>
</dbReference>
<dbReference type="SMART" id="SM00363">
    <property type="entry name" value="S4"/>
    <property type="match status" value="1"/>
</dbReference>
<proteinExistence type="predicted"/>
<dbReference type="CDD" id="cd00165">
    <property type="entry name" value="S4"/>
    <property type="match status" value="1"/>
</dbReference>
<name>A0A2G5CWG7_AQUCA</name>
<dbReference type="PANTHER" id="PTHR13633">
    <property type="entry name" value="MITOCHONDRIAL TRANSCRIPTION RESCUE FACTOR 1"/>
    <property type="match status" value="1"/>
</dbReference>
<dbReference type="InParanoid" id="A0A2G5CWG7"/>
<dbReference type="InterPro" id="IPR002942">
    <property type="entry name" value="S4_RNA-bd"/>
</dbReference>
<dbReference type="FunFam" id="3.10.290.10:FF:000037">
    <property type="entry name" value="BnaA05g14690D protein"/>
    <property type="match status" value="1"/>
</dbReference>
<reference evidence="3 4" key="1">
    <citation type="submission" date="2017-09" db="EMBL/GenBank/DDBJ databases">
        <title>WGS assembly of Aquilegia coerulea Goldsmith.</title>
        <authorList>
            <person name="Hodges S."/>
            <person name="Kramer E."/>
            <person name="Nordborg M."/>
            <person name="Tomkins J."/>
            <person name="Borevitz J."/>
            <person name="Derieg N."/>
            <person name="Yan J."/>
            <person name="Mihaltcheva S."/>
            <person name="Hayes R.D."/>
            <person name="Rokhsar D."/>
        </authorList>
    </citation>
    <scope>NUCLEOTIDE SEQUENCE [LARGE SCALE GENOMIC DNA]</scope>
    <source>
        <strain evidence="4">cv. Goldsmith</strain>
    </source>
</reference>
<dbReference type="InterPro" id="IPR012677">
    <property type="entry name" value="Nucleotide-bd_a/b_plait_sf"/>
</dbReference>
<keyword evidence="4" id="KW-1185">Reference proteome</keyword>
<evidence type="ECO:0000256" key="1">
    <source>
        <dbReference type="PROSITE-ProRule" id="PRU00182"/>
    </source>
</evidence>
<dbReference type="OrthoDB" id="4150at2759"/>
<evidence type="ECO:0000313" key="3">
    <source>
        <dbReference type="EMBL" id="PIA35247.1"/>
    </source>
</evidence>
<dbReference type="Proteomes" id="UP000230069">
    <property type="component" value="Unassembled WGS sequence"/>
</dbReference>